<evidence type="ECO:0000313" key="2">
    <source>
        <dbReference type="EMBL" id="KAG1307774.1"/>
    </source>
</evidence>
<evidence type="ECO:0000256" key="1">
    <source>
        <dbReference type="SAM" id="MobiDB-lite"/>
    </source>
</evidence>
<dbReference type="EMBL" id="JAANQT010000886">
    <property type="protein sequence ID" value="KAG1307774.1"/>
    <property type="molecule type" value="Genomic_DNA"/>
</dbReference>
<evidence type="ECO:0000313" key="3">
    <source>
        <dbReference type="Proteomes" id="UP000716291"/>
    </source>
</evidence>
<organism evidence="2 3">
    <name type="scientific">Rhizopus oryzae</name>
    <name type="common">Mucormycosis agent</name>
    <name type="synonym">Rhizopus arrhizus var. delemar</name>
    <dbReference type="NCBI Taxonomy" id="64495"/>
    <lineage>
        <taxon>Eukaryota</taxon>
        <taxon>Fungi</taxon>
        <taxon>Fungi incertae sedis</taxon>
        <taxon>Mucoromycota</taxon>
        <taxon>Mucoromycotina</taxon>
        <taxon>Mucoromycetes</taxon>
        <taxon>Mucorales</taxon>
        <taxon>Mucorineae</taxon>
        <taxon>Rhizopodaceae</taxon>
        <taxon>Rhizopus</taxon>
    </lineage>
</organism>
<reference evidence="2" key="1">
    <citation type="journal article" date="2020" name="Microb. Genom.">
        <title>Genetic diversity of clinical and environmental Mucorales isolates obtained from an investigation of mucormycosis cases among solid organ transplant recipients.</title>
        <authorList>
            <person name="Nguyen M.H."/>
            <person name="Kaul D."/>
            <person name="Muto C."/>
            <person name="Cheng S.J."/>
            <person name="Richter R.A."/>
            <person name="Bruno V.M."/>
            <person name="Liu G."/>
            <person name="Beyhan S."/>
            <person name="Sundermann A.J."/>
            <person name="Mounaud S."/>
            <person name="Pasculle A.W."/>
            <person name="Nierman W.C."/>
            <person name="Driscoll E."/>
            <person name="Cumbie R."/>
            <person name="Clancy C.J."/>
            <person name="Dupont C.L."/>
        </authorList>
    </citation>
    <scope>NUCLEOTIDE SEQUENCE</scope>
    <source>
        <strain evidence="2">GL11</strain>
    </source>
</reference>
<sequence>MSSEKKRRIEKQTPCEKPNPLANHFETMETPPHNFVTMEIPTPAILVDNHSPMMQQHQLQIKLQQQLYIPNHHNSFLPPPPYHP</sequence>
<accession>A0A9P6X8J8</accession>
<gene>
    <name evidence="2" type="ORF">G6F64_006553</name>
</gene>
<comment type="caution">
    <text evidence="2">The sequence shown here is derived from an EMBL/GenBank/DDBJ whole genome shotgun (WGS) entry which is preliminary data.</text>
</comment>
<protein>
    <submittedName>
        <fullName evidence="2">Uncharacterized protein</fullName>
    </submittedName>
</protein>
<dbReference type="OrthoDB" id="10289699at2759"/>
<feature type="region of interest" description="Disordered" evidence="1">
    <location>
        <begin position="1"/>
        <end position="28"/>
    </location>
</feature>
<name>A0A9P6X8J8_RHIOR</name>
<keyword evidence="3" id="KW-1185">Reference proteome</keyword>
<dbReference type="Proteomes" id="UP000716291">
    <property type="component" value="Unassembled WGS sequence"/>
</dbReference>
<proteinExistence type="predicted"/>
<dbReference type="AlphaFoldDB" id="A0A9P6X8J8"/>